<name>A0ABT0LJX7_9GAMM</name>
<proteinExistence type="predicted"/>
<evidence type="ECO:0000313" key="3">
    <source>
        <dbReference type="Proteomes" id="UP001203423"/>
    </source>
</evidence>
<dbReference type="InterPro" id="IPR014710">
    <property type="entry name" value="RmlC-like_jellyroll"/>
</dbReference>
<gene>
    <name evidence="2" type="ORF">L2764_25180</name>
</gene>
<dbReference type="RefSeq" id="WP_248943112.1">
    <property type="nucleotide sequence ID" value="NZ_JAKIKS010000191.1"/>
</dbReference>
<dbReference type="InterPro" id="IPR014510">
    <property type="entry name" value="Tellurite-R_YeaR"/>
</dbReference>
<sequence>MASIPNDFVNYKSTPIFTPDNIPKMFLHLHNTRAGVYGKINVISGQLKFYGFTERRGEIEQEILIKQGDMAISPPEYWHKVEFLTDDTSFSVDFYAQQDSDIVTENRSERNE</sequence>
<dbReference type="Gene3D" id="2.60.120.10">
    <property type="entry name" value="Jelly Rolls"/>
    <property type="match status" value="1"/>
</dbReference>
<feature type="domain" description="TehB/YeaR-like" evidence="1">
    <location>
        <begin position="12"/>
        <end position="92"/>
    </location>
</feature>
<evidence type="ECO:0000259" key="1">
    <source>
        <dbReference type="Pfam" id="PF09313"/>
    </source>
</evidence>
<dbReference type="Pfam" id="PF09313">
    <property type="entry name" value="TehB-like"/>
    <property type="match status" value="1"/>
</dbReference>
<dbReference type="SUPFAM" id="SSF51197">
    <property type="entry name" value="Clavaminate synthase-like"/>
    <property type="match status" value="1"/>
</dbReference>
<protein>
    <submittedName>
        <fullName evidence="2">DUF1971 domain-containing protein</fullName>
    </submittedName>
</protein>
<dbReference type="InterPro" id="IPR015392">
    <property type="entry name" value="TehB/YeaR-like_dom"/>
</dbReference>
<evidence type="ECO:0000313" key="2">
    <source>
        <dbReference type="EMBL" id="MCL1127675.1"/>
    </source>
</evidence>
<dbReference type="PIRSF" id="PIRSF020632">
    <property type="entry name" value="YeaR"/>
    <property type="match status" value="1"/>
</dbReference>
<keyword evidence="3" id="KW-1185">Reference proteome</keyword>
<reference evidence="2 3" key="1">
    <citation type="submission" date="2022-01" db="EMBL/GenBank/DDBJ databases">
        <title>Whole genome-based taxonomy of the Shewanellaceae.</title>
        <authorList>
            <person name="Martin-Rodriguez A.J."/>
        </authorList>
    </citation>
    <scope>NUCLEOTIDE SEQUENCE [LARGE SCALE GENOMIC DNA]</scope>
    <source>
        <strain evidence="2 3">DSM 17177</strain>
    </source>
</reference>
<comment type="caution">
    <text evidence="2">The sequence shown here is derived from an EMBL/GenBank/DDBJ whole genome shotgun (WGS) entry which is preliminary data.</text>
</comment>
<organism evidence="2 3">
    <name type="scientific">Shewanella surugensis</name>
    <dbReference type="NCBI Taxonomy" id="212020"/>
    <lineage>
        <taxon>Bacteria</taxon>
        <taxon>Pseudomonadati</taxon>
        <taxon>Pseudomonadota</taxon>
        <taxon>Gammaproteobacteria</taxon>
        <taxon>Alteromonadales</taxon>
        <taxon>Shewanellaceae</taxon>
        <taxon>Shewanella</taxon>
    </lineage>
</organism>
<dbReference type="EMBL" id="JAKIKS010000191">
    <property type="protein sequence ID" value="MCL1127675.1"/>
    <property type="molecule type" value="Genomic_DNA"/>
</dbReference>
<dbReference type="Proteomes" id="UP001203423">
    <property type="component" value="Unassembled WGS sequence"/>
</dbReference>
<accession>A0ABT0LJX7</accession>